<protein>
    <submittedName>
        <fullName evidence="1">1598_t:CDS:1</fullName>
    </submittedName>
</protein>
<dbReference type="Proteomes" id="UP000789525">
    <property type="component" value="Unassembled WGS sequence"/>
</dbReference>
<evidence type="ECO:0000313" key="2">
    <source>
        <dbReference type="Proteomes" id="UP000789525"/>
    </source>
</evidence>
<comment type="caution">
    <text evidence="1">The sequence shown here is derived from an EMBL/GenBank/DDBJ whole genome shotgun (WGS) entry which is preliminary data.</text>
</comment>
<accession>A0ACA9Q2P2</accession>
<feature type="non-terminal residue" evidence="1">
    <location>
        <position position="1"/>
    </location>
</feature>
<name>A0ACA9Q2P2_9GLOM</name>
<sequence length="181" mass="21140">PRKWNYPLPLSQYFDEVSFVVGKVGEADDLDVTTKTIPKAANRMHSPAERKRTIIDRNTTDYEQCTCESKQPLANVIYYMTGMAVKTKNQKREAWTTWIDPKFPYIILRRYLKRSSIGRHHYRANTQGNIRDWFPTLRSKNTARPEGRWKCRRECARSSPQSTWPAQILGIMLESEATKAL</sequence>
<proteinExistence type="predicted"/>
<gene>
    <name evidence="1" type="ORF">ACOLOM_LOCUS11782</name>
</gene>
<organism evidence="1 2">
    <name type="scientific">Acaulospora colombiana</name>
    <dbReference type="NCBI Taxonomy" id="27376"/>
    <lineage>
        <taxon>Eukaryota</taxon>
        <taxon>Fungi</taxon>
        <taxon>Fungi incertae sedis</taxon>
        <taxon>Mucoromycota</taxon>
        <taxon>Glomeromycotina</taxon>
        <taxon>Glomeromycetes</taxon>
        <taxon>Diversisporales</taxon>
        <taxon>Acaulosporaceae</taxon>
        <taxon>Acaulospora</taxon>
    </lineage>
</organism>
<evidence type="ECO:0000313" key="1">
    <source>
        <dbReference type="EMBL" id="CAG8733535.1"/>
    </source>
</evidence>
<keyword evidence="2" id="KW-1185">Reference proteome</keyword>
<dbReference type="EMBL" id="CAJVPT010044027">
    <property type="protein sequence ID" value="CAG8733535.1"/>
    <property type="molecule type" value="Genomic_DNA"/>
</dbReference>
<reference evidence="1" key="1">
    <citation type="submission" date="2021-06" db="EMBL/GenBank/DDBJ databases">
        <authorList>
            <person name="Kallberg Y."/>
            <person name="Tangrot J."/>
            <person name="Rosling A."/>
        </authorList>
    </citation>
    <scope>NUCLEOTIDE SEQUENCE</scope>
    <source>
        <strain evidence="1">CL356</strain>
    </source>
</reference>